<dbReference type="HAMAP" id="MF_00970">
    <property type="entry name" value="RNase_E"/>
    <property type="match status" value="1"/>
</dbReference>
<evidence type="ECO:0000256" key="10">
    <source>
        <dbReference type="ARBA" id="ARBA00022759"/>
    </source>
</evidence>
<evidence type="ECO:0000256" key="4">
    <source>
        <dbReference type="ARBA" id="ARBA00022519"/>
    </source>
</evidence>
<feature type="compositionally biased region" description="Low complexity" evidence="16">
    <location>
        <begin position="871"/>
        <end position="906"/>
    </location>
</feature>
<feature type="binding site" evidence="15">
    <location>
        <position position="403"/>
    </location>
    <ligand>
        <name>Mg(2+)</name>
        <dbReference type="ChEBI" id="CHEBI:18420"/>
        <note>catalytic</note>
    </ligand>
</feature>
<feature type="compositionally biased region" description="Low complexity" evidence="16">
    <location>
        <begin position="832"/>
        <end position="857"/>
    </location>
</feature>
<keyword evidence="4 15" id="KW-0997">Cell inner membrane</keyword>
<comment type="subcellular location">
    <subcellularLocation>
        <location evidence="15">Cytoplasm</location>
    </subcellularLocation>
    <subcellularLocation>
        <location evidence="15">Cell inner membrane</location>
        <topology evidence="15">Peripheral membrane protein</topology>
        <orientation evidence="15">Cytoplasmic side</orientation>
    </subcellularLocation>
</comment>
<keyword evidence="8 15" id="KW-0479">Metal-binding</keyword>
<keyword evidence="14 15" id="KW-0472">Membrane</keyword>
<dbReference type="GO" id="GO:0019843">
    <property type="term" value="F:rRNA binding"/>
    <property type="evidence" value="ECO:0007669"/>
    <property type="project" value="UniProtKB-KW"/>
</dbReference>
<feature type="compositionally biased region" description="Acidic residues" evidence="16">
    <location>
        <begin position="602"/>
        <end position="622"/>
    </location>
</feature>
<comment type="similarity">
    <text evidence="15">Belongs to the RNase E/G family. RNase E subfamily.</text>
</comment>
<dbReference type="GO" id="GO:0000049">
    <property type="term" value="F:tRNA binding"/>
    <property type="evidence" value="ECO:0007669"/>
    <property type="project" value="UniProtKB-KW"/>
</dbReference>
<dbReference type="SUPFAM" id="SSF50249">
    <property type="entry name" value="Nucleic acid-binding proteins"/>
    <property type="match status" value="1"/>
</dbReference>
<keyword evidence="15" id="KW-0820">tRNA-binding</keyword>
<feature type="binding site" evidence="15">
    <location>
        <position position="507"/>
    </location>
    <ligand>
        <name>Zn(2+)</name>
        <dbReference type="ChEBI" id="CHEBI:29105"/>
        <note>ligand shared between dimeric partners</note>
    </ligand>
</feature>
<dbReference type="GO" id="GO:0006364">
    <property type="term" value="P:rRNA processing"/>
    <property type="evidence" value="ECO:0007669"/>
    <property type="project" value="UniProtKB-UniRule"/>
</dbReference>
<evidence type="ECO:0000256" key="16">
    <source>
        <dbReference type="SAM" id="MobiDB-lite"/>
    </source>
</evidence>
<feature type="region of interest" description="Disordered" evidence="16">
    <location>
        <begin position="579"/>
        <end position="925"/>
    </location>
</feature>
<evidence type="ECO:0000256" key="3">
    <source>
        <dbReference type="ARBA" id="ARBA00022490"/>
    </source>
</evidence>
<comment type="caution">
    <text evidence="18">The sequence shown here is derived from an EMBL/GenBank/DDBJ whole genome shotgun (WGS) entry which is preliminary data.</text>
</comment>
<keyword evidence="3 15" id="KW-0963">Cytoplasm</keyword>
<comment type="subunit">
    <text evidence="15">Homotetramer formed by a dimer of dimers.</text>
</comment>
<comment type="cofactor">
    <cofactor evidence="15">
        <name>Mg(2+)</name>
        <dbReference type="ChEBI" id="CHEBI:18420"/>
    </cofactor>
    <text evidence="15">Binds 1 Mg(2+) ion per subunit.</text>
</comment>
<dbReference type="InterPro" id="IPR019307">
    <property type="entry name" value="RNA-bd_AU-1/RNase_E/G"/>
</dbReference>
<evidence type="ECO:0000256" key="8">
    <source>
        <dbReference type="ARBA" id="ARBA00022723"/>
    </source>
</evidence>
<feature type="compositionally biased region" description="Low complexity" evidence="16">
    <location>
        <begin position="796"/>
        <end position="811"/>
    </location>
</feature>
<dbReference type="EC" id="3.1.26.12" evidence="15"/>
<proteinExistence type="inferred from homology"/>
<evidence type="ECO:0000313" key="18">
    <source>
        <dbReference type="EMBL" id="RIA37555.1"/>
    </source>
</evidence>
<feature type="compositionally biased region" description="Acidic residues" evidence="16">
    <location>
        <begin position="125"/>
        <end position="156"/>
    </location>
</feature>
<dbReference type="GO" id="GO:0000287">
    <property type="term" value="F:magnesium ion binding"/>
    <property type="evidence" value="ECO:0007669"/>
    <property type="project" value="UniProtKB-UniRule"/>
</dbReference>
<dbReference type="SMART" id="SM00316">
    <property type="entry name" value="S1"/>
    <property type="match status" value="1"/>
</dbReference>
<feature type="region of interest" description="Disordered" evidence="16">
    <location>
        <begin position="125"/>
        <end position="173"/>
    </location>
</feature>
<dbReference type="InterPro" id="IPR048583">
    <property type="entry name" value="RNase_E_G_thioredoxin-like"/>
</dbReference>
<feature type="region of interest" description="Required for zinc-mediated homotetramerization and catalytic activity" evidence="15">
    <location>
        <begin position="504"/>
        <end position="507"/>
    </location>
</feature>
<accession>A0A397NS70</accession>
<dbReference type="PANTHER" id="PTHR30001">
    <property type="entry name" value="RIBONUCLEASE"/>
    <property type="match status" value="1"/>
</dbReference>
<evidence type="ECO:0000256" key="7">
    <source>
        <dbReference type="ARBA" id="ARBA00022722"/>
    </source>
</evidence>
<dbReference type="InterPro" id="IPR028878">
    <property type="entry name" value="RNase_E"/>
</dbReference>
<evidence type="ECO:0000256" key="2">
    <source>
        <dbReference type="ARBA" id="ARBA00022475"/>
    </source>
</evidence>
<evidence type="ECO:0000256" key="6">
    <source>
        <dbReference type="ARBA" id="ARBA00022694"/>
    </source>
</evidence>
<dbReference type="NCBIfam" id="TIGR00757">
    <property type="entry name" value="RNaseEG"/>
    <property type="match status" value="1"/>
</dbReference>
<feature type="compositionally biased region" description="Basic residues" evidence="16">
    <location>
        <begin position="637"/>
        <end position="649"/>
    </location>
</feature>
<feature type="compositionally biased region" description="Basic residues" evidence="16">
    <location>
        <begin position="692"/>
        <end position="704"/>
    </location>
</feature>
<comment type="similarity">
    <text evidence="1">Belongs to the RNase E/G family. RNase G subfamily.</text>
</comment>
<keyword evidence="6 15" id="KW-0819">tRNA processing</keyword>
<keyword evidence="11 15" id="KW-0378">Hydrolase</keyword>
<dbReference type="InterPro" id="IPR003029">
    <property type="entry name" value="S1_domain"/>
</dbReference>
<keyword evidence="13 15" id="KW-0694">RNA-binding</keyword>
<evidence type="ECO:0000256" key="11">
    <source>
        <dbReference type="ARBA" id="ARBA00022801"/>
    </source>
</evidence>
<evidence type="ECO:0000256" key="15">
    <source>
        <dbReference type="HAMAP-Rule" id="MF_00970"/>
    </source>
</evidence>
<dbReference type="Pfam" id="PF20833">
    <property type="entry name" value="RNase_E_G_Thio"/>
    <property type="match status" value="1"/>
</dbReference>
<evidence type="ECO:0000256" key="9">
    <source>
        <dbReference type="ARBA" id="ARBA00022730"/>
    </source>
</evidence>
<dbReference type="AlphaFoldDB" id="A0A397NS70"/>
<feature type="compositionally biased region" description="Low complexity" evidence="16">
    <location>
        <begin position="717"/>
        <end position="748"/>
    </location>
</feature>
<keyword evidence="9 15" id="KW-0699">rRNA-binding</keyword>
<keyword evidence="7 15" id="KW-0540">Nuclease</keyword>
<feature type="binding site" evidence="15">
    <location>
        <position position="446"/>
    </location>
    <ligand>
        <name>Mg(2+)</name>
        <dbReference type="ChEBI" id="CHEBI:18420"/>
        <note>catalytic</note>
    </ligand>
</feature>
<comment type="cofactor">
    <cofactor evidence="15">
        <name>Zn(2+)</name>
        <dbReference type="ChEBI" id="CHEBI:29105"/>
    </cofactor>
    <text evidence="15">Binds 2 Zn(2+) ions per homotetramer.</text>
</comment>
<dbReference type="GO" id="GO:0008270">
    <property type="term" value="F:zinc ion binding"/>
    <property type="evidence" value="ECO:0007669"/>
    <property type="project" value="UniProtKB-UniRule"/>
</dbReference>
<gene>
    <name evidence="15" type="primary">rne</name>
    <name evidence="18" type="ORF">DFR49_3441</name>
</gene>
<dbReference type="GO" id="GO:0009898">
    <property type="term" value="C:cytoplasmic side of plasma membrane"/>
    <property type="evidence" value="ECO:0007669"/>
    <property type="project" value="UniProtKB-UniRule"/>
</dbReference>
<dbReference type="GO" id="GO:0008033">
    <property type="term" value="P:tRNA processing"/>
    <property type="evidence" value="ECO:0007669"/>
    <property type="project" value="UniProtKB-UniRule"/>
</dbReference>
<keyword evidence="2 15" id="KW-1003">Cell membrane</keyword>
<dbReference type="RefSeq" id="WP_245968610.1">
    <property type="nucleotide sequence ID" value="NZ_QXDC01000004.1"/>
</dbReference>
<feature type="domain" description="S1 motif" evidence="17">
    <location>
        <begin position="38"/>
        <end position="219"/>
    </location>
</feature>
<feature type="compositionally biased region" description="Acidic residues" evidence="16">
    <location>
        <begin position="655"/>
        <end position="678"/>
    </location>
</feature>
<evidence type="ECO:0000259" key="17">
    <source>
        <dbReference type="SMART" id="SM00316"/>
    </source>
</evidence>
<dbReference type="EMBL" id="QXDC01000004">
    <property type="protein sequence ID" value="RIA37555.1"/>
    <property type="molecule type" value="Genomic_DNA"/>
</dbReference>
<feature type="binding site" evidence="15">
    <location>
        <position position="504"/>
    </location>
    <ligand>
        <name>Zn(2+)</name>
        <dbReference type="ChEBI" id="CHEBI:29105"/>
        <note>ligand shared between dimeric partners</note>
    </ligand>
</feature>
<dbReference type="CDD" id="cd04453">
    <property type="entry name" value="S1_RNase_E"/>
    <property type="match status" value="1"/>
</dbReference>
<dbReference type="GO" id="GO:0005737">
    <property type="term" value="C:cytoplasm"/>
    <property type="evidence" value="ECO:0007669"/>
    <property type="project" value="UniProtKB-SubCell"/>
</dbReference>
<name>A0A397NS70_9SPHN</name>
<comment type="catalytic activity">
    <reaction evidence="15">
        <text>Endonucleolytic cleavage of single-stranded RNA in A- and U-rich regions.</text>
        <dbReference type="EC" id="3.1.26.12"/>
    </reaction>
</comment>
<dbReference type="InterPro" id="IPR004659">
    <property type="entry name" value="RNase_E/G"/>
</dbReference>
<keyword evidence="5 15" id="KW-0698">rRNA processing</keyword>
<evidence type="ECO:0000256" key="13">
    <source>
        <dbReference type="ARBA" id="ARBA00022884"/>
    </source>
</evidence>
<evidence type="ECO:0000256" key="1">
    <source>
        <dbReference type="ARBA" id="ARBA00005663"/>
    </source>
</evidence>
<feature type="compositionally biased region" description="Basic residues" evidence="16">
    <location>
        <begin position="819"/>
        <end position="828"/>
    </location>
</feature>
<dbReference type="Proteomes" id="UP000266568">
    <property type="component" value="Unassembled WGS sequence"/>
</dbReference>
<evidence type="ECO:0000256" key="5">
    <source>
        <dbReference type="ARBA" id="ARBA00022552"/>
    </source>
</evidence>
<dbReference type="InterPro" id="IPR012340">
    <property type="entry name" value="NA-bd_OB-fold"/>
</dbReference>
<keyword evidence="19" id="KW-1185">Reference proteome</keyword>
<dbReference type="PANTHER" id="PTHR30001:SF1">
    <property type="entry name" value="RIBONUCLEASE E_G-LIKE PROTEIN, CHLOROPLASTIC"/>
    <property type="match status" value="1"/>
</dbReference>
<evidence type="ECO:0000256" key="12">
    <source>
        <dbReference type="ARBA" id="ARBA00022842"/>
    </source>
</evidence>
<dbReference type="Gene3D" id="3.40.1260.20">
    <property type="entry name" value="Ribonuclease E, catalytic domain"/>
    <property type="match status" value="1"/>
</dbReference>
<dbReference type="Pfam" id="PF10150">
    <property type="entry name" value="RNase_E_G"/>
    <property type="match status" value="1"/>
</dbReference>
<organism evidence="18 19">
    <name type="scientific">Hephaestia caeni</name>
    <dbReference type="NCBI Taxonomy" id="645617"/>
    <lineage>
        <taxon>Bacteria</taxon>
        <taxon>Pseudomonadati</taxon>
        <taxon>Pseudomonadota</taxon>
        <taxon>Alphaproteobacteria</taxon>
        <taxon>Sphingomonadales</taxon>
        <taxon>Sphingomonadaceae</taxon>
        <taxon>Hephaestia</taxon>
    </lineage>
</organism>
<evidence type="ECO:0000313" key="19">
    <source>
        <dbReference type="Proteomes" id="UP000266568"/>
    </source>
</evidence>
<evidence type="ECO:0000256" key="14">
    <source>
        <dbReference type="ARBA" id="ARBA00023136"/>
    </source>
</evidence>
<protein>
    <recommendedName>
        <fullName evidence="15">Ribonuclease E</fullName>
        <shortName evidence="15">RNase E</shortName>
        <ecNumber evidence="15">3.1.26.12</ecNumber>
    </recommendedName>
</protein>
<reference evidence="18 19" key="1">
    <citation type="submission" date="2018-08" db="EMBL/GenBank/DDBJ databases">
        <title>Genomic Encyclopedia of Type Strains, Phase IV (KMG-IV): sequencing the most valuable type-strain genomes for metagenomic binning, comparative biology and taxonomic classification.</title>
        <authorList>
            <person name="Goeker M."/>
        </authorList>
    </citation>
    <scope>NUCLEOTIDE SEQUENCE [LARGE SCALE GENOMIC DNA]</scope>
    <source>
        <strain evidence="18 19">DSM 25527</strain>
    </source>
</reference>
<dbReference type="GO" id="GO:0006402">
    <property type="term" value="P:mRNA catabolic process"/>
    <property type="evidence" value="ECO:0007669"/>
    <property type="project" value="UniProtKB-UniRule"/>
</dbReference>
<keyword evidence="12 15" id="KW-0460">Magnesium</keyword>
<dbReference type="GO" id="GO:0008995">
    <property type="term" value="F:ribonuclease E activity"/>
    <property type="evidence" value="ECO:0007669"/>
    <property type="project" value="UniProtKB-EC"/>
</dbReference>
<sequence>MTMRMLIDARHREETRVAVVKGTRIEEFDFESAERKQLKGNIYLAKVTRVEPSLQAAFVDYGGNRHGFLAFSEIHPDYYQIPKADRDALLREEAEHAAEEAALRAESDDDADVLDADEDVLDRFDDDAAEIDDSDAGDDTDGDDDGDSGAEADEEDGGRRRRGRRRGSKTDAAADDLRERRLALRRRYKIQDVIRRRQVLLVQVVKEERGNKGAALTTYLSLAGRYCVLMPNTSHGGGISRKINNASDRKRLKSIMADLKLPSTMGCIVRTAGLSRTKTEIKRDFDYLARLWDEIRETTLGSSAPAPIYGDSDLIKRAIRDIYNRDIDEVIVEGEEGYRQAKDFMKLLMPSHARRVKHYSDAVPLFQRHHVEDQLAAMYHPVVQLKSGGYLVINPTEALVSIDINSGRSTREHNIEQTATATNLEAAHEIARQLRLRDMAGLVVIDFIDMDHGSNVRKVEKAVKEALKNDRARIQVGRISSFGLMEMSRQRLRTGVLEASTRQCPHCEGTGLVRTASSAGLSALRMIEDEAARGRGSILTLRASQEAAFYVLNKKRGELAEIEDRYGVHIDVEADGEQEGARMAVEASGGPPAHAPRFEPAVVEDDPEIEEEILDEDEAETEEGTRAGEQDEDRGDRKRRRRRRGRRGRGRDEQDASSETEDGEASEQAEDDHDEAEDTAAVAATNEDGEPRRRRGRRGRRGGRGRGGAGDERTPQADATDADAAAPDVAAAEPVEPAVTDEAPAAPAKRTRRRPRARAEEAVETAVTTAEEPVEEPAAEPVIEAKPARSRRRKTAAPVAEAAPADAAPVTEAEEAPAKPKRAPRRKKAEPAVEAEPAPVAAAPADAASEPEPVADAPKPKRAPRRKKAEPAAANDAVAAETAPPAASNDAASAGVAATDTAAGDAEANDGEPRRGGWWQRTFGA</sequence>
<comment type="function">
    <text evidence="15">Endoribonuclease that plays a central role in RNA processing and decay. Required for the maturation of 5S and 16S rRNAs and the majority of tRNAs. Also involved in the degradation of most mRNAs.</text>
</comment>
<keyword evidence="10 15" id="KW-0255">Endonuclease</keyword>
<keyword evidence="15" id="KW-0862">Zinc</keyword>
<dbReference type="Gene3D" id="2.40.50.140">
    <property type="entry name" value="Nucleic acid-binding proteins"/>
    <property type="match status" value="1"/>
</dbReference>